<feature type="region of interest" description="Disordered" evidence="2">
    <location>
        <begin position="29"/>
        <end position="68"/>
    </location>
</feature>
<name>A0A6J4K482_9ACTN</name>
<dbReference type="GO" id="GO:0030198">
    <property type="term" value="P:extracellular matrix organization"/>
    <property type="evidence" value="ECO:0007669"/>
    <property type="project" value="TreeGrafter"/>
</dbReference>
<dbReference type="Pfam" id="PF02469">
    <property type="entry name" value="Fasciclin"/>
    <property type="match status" value="1"/>
</dbReference>
<dbReference type="GO" id="GO:0007155">
    <property type="term" value="P:cell adhesion"/>
    <property type="evidence" value="ECO:0007669"/>
    <property type="project" value="TreeGrafter"/>
</dbReference>
<dbReference type="PROSITE" id="PS51257">
    <property type="entry name" value="PROKAR_LIPOPROTEIN"/>
    <property type="match status" value="1"/>
</dbReference>
<feature type="chain" id="PRO_5026996123" evidence="3">
    <location>
        <begin position="25"/>
        <end position="230"/>
    </location>
</feature>
<dbReference type="FunFam" id="2.30.180.10:FF:000019">
    <property type="entry name" value="Cell surface lipoprotein"/>
    <property type="match status" value="1"/>
</dbReference>
<dbReference type="InterPro" id="IPR036378">
    <property type="entry name" value="FAS1_dom_sf"/>
</dbReference>
<dbReference type="PANTHER" id="PTHR10900:SF77">
    <property type="entry name" value="FI19380P1"/>
    <property type="match status" value="1"/>
</dbReference>
<evidence type="ECO:0000256" key="2">
    <source>
        <dbReference type="SAM" id="MobiDB-lite"/>
    </source>
</evidence>
<evidence type="ECO:0000313" key="5">
    <source>
        <dbReference type="EMBL" id="CAA9295409.1"/>
    </source>
</evidence>
<evidence type="ECO:0000256" key="1">
    <source>
        <dbReference type="ARBA" id="ARBA00022729"/>
    </source>
</evidence>
<feature type="signal peptide" evidence="3">
    <location>
        <begin position="1"/>
        <end position="24"/>
    </location>
</feature>
<reference evidence="5" key="1">
    <citation type="submission" date="2020-02" db="EMBL/GenBank/DDBJ databases">
        <authorList>
            <person name="Meier V. D."/>
        </authorList>
    </citation>
    <scope>NUCLEOTIDE SEQUENCE</scope>
    <source>
        <strain evidence="5">AVDCRST_MAG61</strain>
    </source>
</reference>
<dbReference type="PANTHER" id="PTHR10900">
    <property type="entry name" value="PERIOSTIN-RELATED"/>
    <property type="match status" value="1"/>
</dbReference>
<gene>
    <name evidence="5" type="ORF">AVDCRST_MAG61-668</name>
</gene>
<keyword evidence="1 3" id="KW-0732">Signal</keyword>
<dbReference type="GO" id="GO:0005615">
    <property type="term" value="C:extracellular space"/>
    <property type="evidence" value="ECO:0007669"/>
    <property type="project" value="TreeGrafter"/>
</dbReference>
<dbReference type="Gene3D" id="2.30.180.10">
    <property type="entry name" value="FAS1 domain"/>
    <property type="match status" value="1"/>
</dbReference>
<proteinExistence type="predicted"/>
<protein>
    <submittedName>
        <fullName evidence="5">Putative lipoprotein</fullName>
    </submittedName>
</protein>
<dbReference type="GO" id="GO:0050839">
    <property type="term" value="F:cell adhesion molecule binding"/>
    <property type="evidence" value="ECO:0007669"/>
    <property type="project" value="TreeGrafter"/>
</dbReference>
<evidence type="ECO:0000259" key="4">
    <source>
        <dbReference type="PROSITE" id="PS50213"/>
    </source>
</evidence>
<feature type="compositionally biased region" description="Low complexity" evidence="2">
    <location>
        <begin position="32"/>
        <end position="68"/>
    </location>
</feature>
<dbReference type="SUPFAM" id="SSF82153">
    <property type="entry name" value="FAS1 domain"/>
    <property type="match status" value="1"/>
</dbReference>
<dbReference type="PROSITE" id="PS50213">
    <property type="entry name" value="FAS1"/>
    <property type="match status" value="1"/>
</dbReference>
<dbReference type="EMBL" id="CADCTT010000080">
    <property type="protein sequence ID" value="CAA9295409.1"/>
    <property type="molecule type" value="Genomic_DNA"/>
</dbReference>
<dbReference type="GO" id="GO:0031012">
    <property type="term" value="C:extracellular matrix"/>
    <property type="evidence" value="ECO:0007669"/>
    <property type="project" value="TreeGrafter"/>
</dbReference>
<accession>A0A6J4K482</accession>
<dbReference type="InterPro" id="IPR000782">
    <property type="entry name" value="FAS1_domain"/>
</dbReference>
<dbReference type="SMART" id="SM00554">
    <property type="entry name" value="FAS1"/>
    <property type="match status" value="1"/>
</dbReference>
<evidence type="ECO:0000256" key="3">
    <source>
        <dbReference type="SAM" id="SignalP"/>
    </source>
</evidence>
<dbReference type="InterPro" id="IPR050904">
    <property type="entry name" value="Adhesion/Biosynth-related"/>
</dbReference>
<sequence length="230" mass="22615">MFTSTRVAKLAGIAAALALPLSLAACGGTEEATPAGQSTSSAPSASAPASPSASASASGSASASASESAGMGNEPFGAACSAVPESGKGSFDGMSSDPVATAASNNPLLSTLVTAVKAAGLVDTLNNAEDITVFAPTNDAFKDMDQATLKKALADKKLLTSVLTGHVVAGKLGPADLAGEHQTLNKDAKITVEGSGEEFTVNGEAMVLCGNVQTKNATVYIIDNVLLPAS</sequence>
<keyword evidence="5" id="KW-0449">Lipoprotein</keyword>
<dbReference type="AlphaFoldDB" id="A0A6J4K482"/>
<organism evidence="5">
    <name type="scientific">uncultured Friedmanniella sp</name>
    <dbReference type="NCBI Taxonomy" id="335381"/>
    <lineage>
        <taxon>Bacteria</taxon>
        <taxon>Bacillati</taxon>
        <taxon>Actinomycetota</taxon>
        <taxon>Actinomycetes</taxon>
        <taxon>Propionibacteriales</taxon>
        <taxon>Nocardioidaceae</taxon>
        <taxon>Friedmanniella</taxon>
        <taxon>environmental samples</taxon>
    </lineage>
</organism>
<feature type="domain" description="FAS1" evidence="4">
    <location>
        <begin position="96"/>
        <end position="226"/>
    </location>
</feature>